<organism evidence="2 3">
    <name type="scientific">Letharia columbiana</name>
    <dbReference type="NCBI Taxonomy" id="112416"/>
    <lineage>
        <taxon>Eukaryota</taxon>
        <taxon>Fungi</taxon>
        <taxon>Dikarya</taxon>
        <taxon>Ascomycota</taxon>
        <taxon>Pezizomycotina</taxon>
        <taxon>Lecanoromycetes</taxon>
        <taxon>OSLEUM clade</taxon>
        <taxon>Lecanoromycetidae</taxon>
        <taxon>Lecanorales</taxon>
        <taxon>Lecanorineae</taxon>
        <taxon>Parmeliaceae</taxon>
        <taxon>Letharia</taxon>
    </lineage>
</organism>
<reference evidence="2 3" key="1">
    <citation type="journal article" date="2020" name="Genomics">
        <title>Complete, high-quality genomes from long-read metagenomic sequencing of two wolf lichen thalli reveals enigmatic genome architecture.</title>
        <authorList>
            <person name="McKenzie S.K."/>
            <person name="Walston R.F."/>
            <person name="Allen J.L."/>
        </authorList>
    </citation>
    <scope>NUCLEOTIDE SEQUENCE [LARGE SCALE GENOMIC DNA]</scope>
    <source>
        <strain evidence="2">WasteWater2</strain>
    </source>
</reference>
<protein>
    <submittedName>
        <fullName evidence="2">Uncharacterized protein</fullName>
    </submittedName>
</protein>
<comment type="caution">
    <text evidence="2">The sequence shown here is derived from an EMBL/GenBank/DDBJ whole genome shotgun (WGS) entry which is preliminary data.</text>
</comment>
<evidence type="ECO:0000256" key="1">
    <source>
        <dbReference type="SAM" id="MobiDB-lite"/>
    </source>
</evidence>
<proteinExistence type="predicted"/>
<dbReference type="RefSeq" id="XP_037162345.1">
    <property type="nucleotide sequence ID" value="XM_037310781.1"/>
</dbReference>
<accession>A0A8H6FQM9</accession>
<sequence>MFTVPSSDSGTKSWAISQRHGPATTRAGGPGAVSDVARHLAHFNQQQAFLNIHVSDSPSTRLASFLIAHLSPESYGSYNLESLSGHFVVHIPSRIGHNASLIEYSRSDRTDKETNRGLRQRAHELHTDLDPSSLEHFSLESLQLEWCSSNAETLARTYGVIAATNYVCILSANVILIDRLIQ</sequence>
<gene>
    <name evidence="2" type="ORF">HO173_008885</name>
</gene>
<keyword evidence="3" id="KW-1185">Reference proteome</keyword>
<name>A0A8H6FQM9_9LECA</name>
<dbReference type="GeneID" id="59290539"/>
<feature type="region of interest" description="Disordered" evidence="1">
    <location>
        <begin position="1"/>
        <end position="32"/>
    </location>
</feature>
<dbReference type="Proteomes" id="UP000578531">
    <property type="component" value="Unassembled WGS sequence"/>
</dbReference>
<feature type="compositionally biased region" description="Polar residues" evidence="1">
    <location>
        <begin position="1"/>
        <end position="16"/>
    </location>
</feature>
<evidence type="ECO:0000313" key="3">
    <source>
        <dbReference type="Proteomes" id="UP000578531"/>
    </source>
</evidence>
<evidence type="ECO:0000313" key="2">
    <source>
        <dbReference type="EMBL" id="KAF6232922.1"/>
    </source>
</evidence>
<dbReference type="AlphaFoldDB" id="A0A8H6FQM9"/>
<dbReference type="EMBL" id="JACCJC010000044">
    <property type="protein sequence ID" value="KAF6232922.1"/>
    <property type="molecule type" value="Genomic_DNA"/>
</dbReference>